<dbReference type="AlphaFoldDB" id="A0A221KI17"/>
<dbReference type="OrthoDB" id="4319884at2"/>
<dbReference type="InterPro" id="IPR052705">
    <property type="entry name" value="Gliding_Motility_GTPase"/>
</dbReference>
<dbReference type="PANTHER" id="PTHR42708">
    <property type="entry name" value="ATP/GTP-BINDING PROTEIN-RELATED"/>
    <property type="match status" value="1"/>
</dbReference>
<organism evidence="1 2">
    <name type="scientific">Vitreoscilla filiformis</name>
    <dbReference type="NCBI Taxonomy" id="63"/>
    <lineage>
        <taxon>Bacteria</taxon>
        <taxon>Pseudomonadati</taxon>
        <taxon>Pseudomonadota</taxon>
        <taxon>Betaproteobacteria</taxon>
        <taxon>Neisseriales</taxon>
        <taxon>Neisseriaceae</taxon>
        <taxon>Vitreoscilla</taxon>
    </lineage>
</organism>
<evidence type="ECO:0000313" key="1">
    <source>
        <dbReference type="EMBL" id="ASM78656.1"/>
    </source>
</evidence>
<dbReference type="Proteomes" id="UP000199729">
    <property type="component" value="Chromosome"/>
</dbReference>
<accession>A0A221KI17</accession>
<name>A0A221KI17_VITFI</name>
<dbReference type="KEGG" id="vff:VITFI_CDS2879"/>
<keyword evidence="2" id="KW-1185">Reference proteome</keyword>
<proteinExistence type="predicted"/>
<reference evidence="1 2" key="1">
    <citation type="submission" date="2017-07" db="EMBL/GenBank/DDBJ databases">
        <title>Complete Genome Sequence of the cosmetic ferment Vitreoscilla filiformis (ATCC15551).</title>
        <authorList>
            <person name="Contreras S."/>
            <person name="Sagory-Zalkind P."/>
            <person name="Blanquart H."/>
            <person name="Iltis A."/>
            <person name="Morand S.C."/>
        </authorList>
    </citation>
    <scope>NUCLEOTIDE SEQUENCE [LARGE SCALE GENOMIC DNA]</scope>
    <source>
        <strain evidence="1 2">ATCC 15551</strain>
    </source>
</reference>
<dbReference type="SUPFAM" id="SSF52540">
    <property type="entry name" value="P-loop containing nucleoside triphosphate hydrolases"/>
    <property type="match status" value="1"/>
</dbReference>
<evidence type="ECO:0000313" key="2">
    <source>
        <dbReference type="Proteomes" id="UP000199729"/>
    </source>
</evidence>
<protein>
    <recommendedName>
        <fullName evidence="3">GTP-binding protein</fullName>
    </recommendedName>
</protein>
<dbReference type="RefSeq" id="WP_089417552.1">
    <property type="nucleotide sequence ID" value="NZ_CP022423.1"/>
</dbReference>
<evidence type="ECO:0008006" key="3">
    <source>
        <dbReference type="Google" id="ProtNLM"/>
    </source>
</evidence>
<dbReference type="PANTHER" id="PTHR42708:SF1">
    <property type="entry name" value="GLIDING MOTILITY PROTEIN MGLA"/>
    <property type="match status" value="1"/>
</dbReference>
<dbReference type="InterPro" id="IPR027417">
    <property type="entry name" value="P-loop_NTPase"/>
</dbReference>
<dbReference type="EMBL" id="CP022423">
    <property type="protein sequence ID" value="ASM78656.1"/>
    <property type="molecule type" value="Genomic_DNA"/>
</dbReference>
<sequence length="202" mass="21407">MSFFSSFAAAAAAPPPTVLVGHSYTQRVAFVGPFGVGKTTALRAISDIEVVDTDVATTERRADLPGKTHTTVGFDYGELKLDDGQRVGLFGLPGQDRFHAVWRTVLPGASAVVLWVYGDHDDAPQELTAWLEALRGCVALDILSVAVTRLSGTMQDVDAKLGPLRDVLARFNPVAPLIAADPRRSEDVRLAVAIALAAVSLG</sequence>
<gene>
    <name evidence="1" type="ORF">VITFI_CDS2879</name>
</gene>
<dbReference type="CDD" id="cd00882">
    <property type="entry name" value="Ras_like_GTPase"/>
    <property type="match status" value="1"/>
</dbReference>
<dbReference type="Gene3D" id="3.40.50.300">
    <property type="entry name" value="P-loop containing nucleotide triphosphate hydrolases"/>
    <property type="match status" value="1"/>
</dbReference>